<dbReference type="EMBL" id="QJKJ01003407">
    <property type="protein sequence ID" value="RDX98641.1"/>
    <property type="molecule type" value="Genomic_DNA"/>
</dbReference>
<comment type="caution">
    <text evidence="2">The sequence shown here is derived from an EMBL/GenBank/DDBJ whole genome shotgun (WGS) entry which is preliminary data.</text>
</comment>
<protein>
    <submittedName>
        <fullName evidence="2">Uncharacterized protein</fullName>
    </submittedName>
</protein>
<feature type="non-terminal residue" evidence="2">
    <location>
        <position position="1"/>
    </location>
</feature>
<proteinExistence type="predicted"/>
<organism evidence="2 3">
    <name type="scientific">Mucuna pruriens</name>
    <name type="common">Velvet bean</name>
    <name type="synonym">Dolichos pruriens</name>
    <dbReference type="NCBI Taxonomy" id="157652"/>
    <lineage>
        <taxon>Eukaryota</taxon>
        <taxon>Viridiplantae</taxon>
        <taxon>Streptophyta</taxon>
        <taxon>Embryophyta</taxon>
        <taxon>Tracheophyta</taxon>
        <taxon>Spermatophyta</taxon>
        <taxon>Magnoliopsida</taxon>
        <taxon>eudicotyledons</taxon>
        <taxon>Gunneridae</taxon>
        <taxon>Pentapetalae</taxon>
        <taxon>rosids</taxon>
        <taxon>fabids</taxon>
        <taxon>Fabales</taxon>
        <taxon>Fabaceae</taxon>
        <taxon>Papilionoideae</taxon>
        <taxon>50 kb inversion clade</taxon>
        <taxon>NPAAA clade</taxon>
        <taxon>indigoferoid/millettioid clade</taxon>
        <taxon>Phaseoleae</taxon>
        <taxon>Mucuna</taxon>
    </lineage>
</organism>
<evidence type="ECO:0000256" key="1">
    <source>
        <dbReference type="SAM" id="MobiDB-lite"/>
    </source>
</evidence>
<dbReference type="Proteomes" id="UP000257109">
    <property type="component" value="Unassembled WGS sequence"/>
</dbReference>
<keyword evidence="3" id="KW-1185">Reference proteome</keyword>
<reference evidence="2" key="1">
    <citation type="submission" date="2018-05" db="EMBL/GenBank/DDBJ databases">
        <title>Draft genome of Mucuna pruriens seed.</title>
        <authorList>
            <person name="Nnadi N.E."/>
            <person name="Vos R."/>
            <person name="Hasami M.H."/>
            <person name="Devisetty U.K."/>
            <person name="Aguiy J.C."/>
        </authorList>
    </citation>
    <scope>NUCLEOTIDE SEQUENCE [LARGE SCALE GENOMIC DNA]</scope>
    <source>
        <strain evidence="2">JCA_2017</strain>
    </source>
</reference>
<name>A0A371H796_MUCPR</name>
<accession>A0A371H796</accession>
<gene>
    <name evidence="2" type="ORF">CR513_18413</name>
</gene>
<evidence type="ECO:0000313" key="3">
    <source>
        <dbReference type="Proteomes" id="UP000257109"/>
    </source>
</evidence>
<feature type="region of interest" description="Disordered" evidence="1">
    <location>
        <begin position="1"/>
        <end position="55"/>
    </location>
</feature>
<evidence type="ECO:0000313" key="2">
    <source>
        <dbReference type="EMBL" id="RDX98641.1"/>
    </source>
</evidence>
<dbReference type="AlphaFoldDB" id="A0A371H796"/>
<feature type="compositionally biased region" description="Basic and acidic residues" evidence="1">
    <location>
        <begin position="128"/>
        <end position="138"/>
    </location>
</feature>
<feature type="compositionally biased region" description="Basic and acidic residues" evidence="1">
    <location>
        <begin position="24"/>
        <end position="33"/>
    </location>
</feature>
<sequence>MTKTKSSLSKPCRRGYDLGSLYGGDKDVGREAHISQGGLGGLTQSGMSTLGDPRDEARNFKRCERRGKLPGPTLGTISYPTVGFPEKQQATRHLGKDKMSGANFTRLMGHLGQFIHNKGEGTPTNQGRAEKEADEGQR</sequence>
<feature type="region of interest" description="Disordered" evidence="1">
    <location>
        <begin position="114"/>
        <end position="138"/>
    </location>
</feature>